<dbReference type="GO" id="GO:0005829">
    <property type="term" value="C:cytosol"/>
    <property type="evidence" value="ECO:0007669"/>
    <property type="project" value="TreeGrafter"/>
</dbReference>
<dbReference type="PANTHER" id="PTHR11049">
    <property type="entry name" value="ACYL COENZYME A THIOESTER HYDROLASE"/>
    <property type="match status" value="1"/>
</dbReference>
<dbReference type="Gene3D" id="3.10.129.10">
    <property type="entry name" value="Hotdog Thioesterase"/>
    <property type="match status" value="1"/>
</dbReference>
<dbReference type="PROSITE" id="PS51770">
    <property type="entry name" value="HOTDOG_ACOT"/>
    <property type="match status" value="1"/>
</dbReference>
<name>E6PD21_9ZZZZ</name>
<keyword evidence="1" id="KW-0378">Hydrolase</keyword>
<dbReference type="EMBL" id="CABL01000001">
    <property type="protein sequence ID" value="CBH74356.1"/>
    <property type="molecule type" value="Genomic_DNA"/>
</dbReference>
<dbReference type="Pfam" id="PF03061">
    <property type="entry name" value="4HBT"/>
    <property type="match status" value="1"/>
</dbReference>
<dbReference type="AlphaFoldDB" id="E6PD21"/>
<reference evidence="3" key="1">
    <citation type="submission" date="2009-10" db="EMBL/GenBank/DDBJ databases">
        <title>Diversity of trophic interactions inside an arsenic-rich microbial ecosystem.</title>
        <authorList>
            <person name="Bertin P.N."/>
            <person name="Heinrich-Salmeron A."/>
            <person name="Pelletier E."/>
            <person name="Goulhen-Chollet F."/>
            <person name="Arsene-Ploetze F."/>
            <person name="Gallien S."/>
            <person name="Calteau A."/>
            <person name="Vallenet D."/>
            <person name="Casiot C."/>
            <person name="Chane-Woon-Ming B."/>
            <person name="Giloteaux L."/>
            <person name="Barakat M."/>
            <person name="Bonnefoy V."/>
            <person name="Bruneel O."/>
            <person name="Chandler M."/>
            <person name="Cleiss J."/>
            <person name="Duran R."/>
            <person name="Elbaz-Poulichet F."/>
            <person name="Fonknechten N."/>
            <person name="Lauga B."/>
            <person name="Mornico D."/>
            <person name="Ortet P."/>
            <person name="Schaeffer C."/>
            <person name="Siguier P."/>
            <person name="Alexander Thil Smith A."/>
            <person name="Van Dorsselaer A."/>
            <person name="Weissenbach J."/>
            <person name="Medigue C."/>
            <person name="Le Paslier D."/>
        </authorList>
    </citation>
    <scope>NUCLEOTIDE SEQUENCE</scope>
</reference>
<comment type="caution">
    <text evidence="3">The sequence shown here is derived from an EMBL/GenBank/DDBJ whole genome shotgun (WGS) entry which is preliminary data.</text>
</comment>
<evidence type="ECO:0000313" key="3">
    <source>
        <dbReference type="EMBL" id="CBH74356.1"/>
    </source>
</evidence>
<dbReference type="SUPFAM" id="SSF54637">
    <property type="entry name" value="Thioesterase/thiol ester dehydrase-isomerase"/>
    <property type="match status" value="1"/>
</dbReference>
<dbReference type="GO" id="GO:0052816">
    <property type="term" value="F:long-chain fatty acyl-CoA hydrolase activity"/>
    <property type="evidence" value="ECO:0007669"/>
    <property type="project" value="TreeGrafter"/>
</dbReference>
<evidence type="ECO:0000259" key="2">
    <source>
        <dbReference type="PROSITE" id="PS51770"/>
    </source>
</evidence>
<feature type="domain" description="HotDog ACOT-type" evidence="2">
    <location>
        <begin position="5"/>
        <end position="117"/>
    </location>
</feature>
<evidence type="ECO:0000256" key="1">
    <source>
        <dbReference type="ARBA" id="ARBA00022801"/>
    </source>
</evidence>
<dbReference type="CDD" id="cd03442">
    <property type="entry name" value="BFIT_BACH"/>
    <property type="match status" value="1"/>
</dbReference>
<protein>
    <submittedName>
        <fullName evidence="3">Thioesterase superfamily</fullName>
    </submittedName>
</protein>
<proteinExistence type="predicted"/>
<accession>E6PD21</accession>
<dbReference type="InterPro" id="IPR040170">
    <property type="entry name" value="Cytosol_ACT"/>
</dbReference>
<dbReference type="InterPro" id="IPR006683">
    <property type="entry name" value="Thioestr_dom"/>
</dbReference>
<dbReference type="GO" id="GO:0009062">
    <property type="term" value="P:fatty acid catabolic process"/>
    <property type="evidence" value="ECO:0007669"/>
    <property type="project" value="TreeGrafter"/>
</dbReference>
<dbReference type="InterPro" id="IPR029069">
    <property type="entry name" value="HotDog_dom_sf"/>
</dbReference>
<dbReference type="InterPro" id="IPR033120">
    <property type="entry name" value="HOTDOG_ACOT"/>
</dbReference>
<dbReference type="GO" id="GO:0006637">
    <property type="term" value="P:acyl-CoA metabolic process"/>
    <property type="evidence" value="ECO:0007669"/>
    <property type="project" value="TreeGrafter"/>
</dbReference>
<dbReference type="PANTHER" id="PTHR11049:SF24">
    <property type="entry name" value="CYTOSOLIC ACYL COENZYME A THIOESTER HYDROLASE"/>
    <property type="match status" value="1"/>
</dbReference>
<organism evidence="3">
    <name type="scientific">mine drainage metagenome</name>
    <dbReference type="NCBI Taxonomy" id="410659"/>
    <lineage>
        <taxon>unclassified sequences</taxon>
        <taxon>metagenomes</taxon>
        <taxon>ecological metagenomes</taxon>
    </lineage>
</organism>
<gene>
    <name evidence="3" type="ORF">CARN1_2243</name>
</gene>
<sequence>MIEPEQIVERRTEIVFPNDANHHGTLFGGKALAMMDIVAGIAAARAFRRTFVTASMDRIDFRAPIKVGEFAETIARIAKVGRTSVTLEVELWAENPANGERRLATVGTFVMVAVDEAGHPTPLR</sequence>